<comment type="caution">
    <text evidence="1">The sequence shown here is derived from an EMBL/GenBank/DDBJ whole genome shotgun (WGS) entry which is preliminary data.</text>
</comment>
<organism evidence="1 2">
    <name type="scientific">Nosema granulosis</name>
    <dbReference type="NCBI Taxonomy" id="83296"/>
    <lineage>
        <taxon>Eukaryota</taxon>
        <taxon>Fungi</taxon>
        <taxon>Fungi incertae sedis</taxon>
        <taxon>Microsporidia</taxon>
        <taxon>Nosematidae</taxon>
        <taxon>Nosema</taxon>
    </lineage>
</organism>
<sequence>MTASYNQFSSFPLYILFSMLSVGDQRIRNAIPKDRTVLVFDIEGCLYDRFNNLFEYEKVVARKLYAENASPTSPPNITDAFRKHLSLTKIFYEECKISPKEYFRNKNTIKFEIFLERDDDLRTRLNKLKQMGYSLVVWSSNNLEITRRILGLLYIENVFDVIFYASEDASDGLLEKPMKEANELLARLLDLEKNKQIILFCNSLMACDSGGQIGFRGIPINVKEGIVITLEDFIVSETMHKGLFVNSPNNPIMKYGKNDERRDSE</sequence>
<evidence type="ECO:0000313" key="1">
    <source>
        <dbReference type="EMBL" id="KAF9764077.1"/>
    </source>
</evidence>
<dbReference type="AlphaFoldDB" id="A0A9P6GZL5"/>
<gene>
    <name evidence="1" type="ORF">NGRA_0859</name>
</gene>
<dbReference type="InterPro" id="IPR041492">
    <property type="entry name" value="HAD_2"/>
</dbReference>
<dbReference type="SUPFAM" id="SSF56784">
    <property type="entry name" value="HAD-like"/>
    <property type="match status" value="1"/>
</dbReference>
<keyword evidence="2" id="KW-1185">Reference proteome</keyword>
<protein>
    <submittedName>
        <fullName evidence="1">Uncharacterized protein</fullName>
    </submittedName>
</protein>
<dbReference type="InterPro" id="IPR036412">
    <property type="entry name" value="HAD-like_sf"/>
</dbReference>
<dbReference type="Pfam" id="PF13419">
    <property type="entry name" value="HAD_2"/>
    <property type="match status" value="1"/>
</dbReference>
<proteinExistence type="predicted"/>
<dbReference type="InterPro" id="IPR023214">
    <property type="entry name" value="HAD_sf"/>
</dbReference>
<name>A0A9P6GZL5_9MICR</name>
<dbReference type="EMBL" id="SBJO01000040">
    <property type="protein sequence ID" value="KAF9764077.1"/>
    <property type="molecule type" value="Genomic_DNA"/>
</dbReference>
<dbReference type="CDD" id="cd01427">
    <property type="entry name" value="HAD_like"/>
    <property type="match status" value="1"/>
</dbReference>
<dbReference type="Gene3D" id="3.40.50.1000">
    <property type="entry name" value="HAD superfamily/HAD-like"/>
    <property type="match status" value="1"/>
</dbReference>
<accession>A0A9P6GZL5</accession>
<dbReference type="Proteomes" id="UP000740883">
    <property type="component" value="Unassembled WGS sequence"/>
</dbReference>
<evidence type="ECO:0000313" key="2">
    <source>
        <dbReference type="Proteomes" id="UP000740883"/>
    </source>
</evidence>
<reference evidence="1 2" key="1">
    <citation type="journal article" date="2020" name="Genome Biol. Evol.">
        <title>Comparative genomics of strictly vertically transmitted, feminizing microsporidia endosymbionts of amphipod crustaceans.</title>
        <authorList>
            <person name="Cormier A."/>
            <person name="Chebbi M.A."/>
            <person name="Giraud I."/>
            <person name="Wattier R."/>
            <person name="Teixeira M."/>
            <person name="Gilbert C."/>
            <person name="Rigaud T."/>
            <person name="Cordaux R."/>
        </authorList>
    </citation>
    <scope>NUCLEOTIDE SEQUENCE [LARGE SCALE GENOMIC DNA]</scope>
    <source>
        <strain evidence="1 2">Ou3-Ou53</strain>
    </source>
</reference>